<keyword evidence="4" id="KW-1185">Reference proteome</keyword>
<dbReference type="GO" id="GO:0030687">
    <property type="term" value="C:preribosome, large subunit precursor"/>
    <property type="evidence" value="ECO:0007669"/>
    <property type="project" value="TreeGrafter"/>
</dbReference>
<dbReference type="Proteomes" id="UP000243052">
    <property type="component" value="Chromosome viii"/>
</dbReference>
<evidence type="ECO:0000313" key="4">
    <source>
        <dbReference type="Proteomes" id="UP000243052"/>
    </source>
</evidence>
<evidence type="ECO:0000256" key="1">
    <source>
        <dbReference type="SAM" id="Coils"/>
    </source>
</evidence>
<name>A0A0X8HVW3_9SACH</name>
<feature type="coiled-coil region" evidence="1">
    <location>
        <begin position="356"/>
        <end position="383"/>
    </location>
</feature>
<gene>
    <name evidence="3" type="ORF">AW171_hschr84527</name>
</gene>
<reference evidence="3 4" key="1">
    <citation type="submission" date="2016-01" db="EMBL/GenBank/DDBJ databases">
        <title>Genome sequence of the yeast Holleya sinecauda.</title>
        <authorList>
            <person name="Dietrich F.S."/>
        </authorList>
    </citation>
    <scope>NUCLEOTIDE SEQUENCE [LARGE SCALE GENOMIC DNA]</scope>
    <source>
        <strain evidence="3 4">ATCC 58844</strain>
    </source>
</reference>
<evidence type="ECO:0000313" key="3">
    <source>
        <dbReference type="EMBL" id="AMD22484.1"/>
    </source>
</evidence>
<dbReference type="RefSeq" id="XP_017989480.1">
    <property type="nucleotide sequence ID" value="XM_018134248.1"/>
</dbReference>
<proteinExistence type="predicted"/>
<dbReference type="PANTHER" id="PTHR15002:SF0">
    <property type="entry name" value="RIBOSOMAL BIOGENESIS PROTEIN LAS1L"/>
    <property type="match status" value="1"/>
</dbReference>
<organism evidence="3 4">
    <name type="scientific">Eremothecium sinecaudum</name>
    <dbReference type="NCBI Taxonomy" id="45286"/>
    <lineage>
        <taxon>Eukaryota</taxon>
        <taxon>Fungi</taxon>
        <taxon>Dikarya</taxon>
        <taxon>Ascomycota</taxon>
        <taxon>Saccharomycotina</taxon>
        <taxon>Saccharomycetes</taxon>
        <taxon>Saccharomycetales</taxon>
        <taxon>Saccharomycetaceae</taxon>
        <taxon>Eremothecium</taxon>
    </lineage>
</organism>
<sequence>MRVTPWKSINELQELKVWFYPNKFDSSSDLRSRGIARVKAYWTRGPYVPHAVDATSQLVACQIFDDNSAPVDAVKLSYTLALIRFVNGMLDPTQQSQFAIPLHTLAELNGLPSWFVELRHAGTHERDMISLEMLRMGCKEALDWLWEHYWDSNEVNDDTDSQKANTEEDPSDPANISKEDNAYLKKLTLLISSYKSMKRNFKEYDYLWQNGAIIPSSSFGGGTDSTKAFVTNWLAEYKETWKAFRHTPETFIEKVIANYDDTLLKLTLNKLEWADLEFCRWLLASYNKSIKEYRTPPLLKTNFVTAKKLLKLVKRVASGINIKQALHYWDRWLPVFEQDQTYLHSFILQVIEPNIKKALRDKKLRTKLNVEDLESQLSTLQKEISERGICSSELELFEADLTRTVSAVEPKIDQLREKRTISEDVSSVLEDLQTLKKRKPVSTTDAVIEDWSPHPNWVPRPFGCL</sequence>
<dbReference type="PANTHER" id="PTHR15002">
    <property type="entry name" value="RIBOSOMAL BIOGENESIS PROTEIN LAS1L"/>
    <property type="match status" value="1"/>
</dbReference>
<keyword evidence="1" id="KW-0175">Coiled coil</keyword>
<feature type="region of interest" description="Disordered" evidence="2">
    <location>
        <begin position="155"/>
        <end position="177"/>
    </location>
</feature>
<dbReference type="GO" id="GO:0004519">
    <property type="term" value="F:endonuclease activity"/>
    <property type="evidence" value="ECO:0007669"/>
    <property type="project" value="InterPro"/>
</dbReference>
<dbReference type="GO" id="GO:0090730">
    <property type="term" value="C:Las1 complex"/>
    <property type="evidence" value="ECO:0007669"/>
    <property type="project" value="InterPro"/>
</dbReference>
<dbReference type="GO" id="GO:0000460">
    <property type="term" value="P:maturation of 5.8S rRNA"/>
    <property type="evidence" value="ECO:0007669"/>
    <property type="project" value="TreeGrafter"/>
</dbReference>
<protein>
    <submittedName>
        <fullName evidence="3">HHL286Wp</fullName>
    </submittedName>
</protein>
<accession>A0A0X8HVW3</accession>
<evidence type="ECO:0000256" key="2">
    <source>
        <dbReference type="SAM" id="MobiDB-lite"/>
    </source>
</evidence>
<dbReference type="EMBL" id="CP014248">
    <property type="protein sequence ID" value="AMD22484.1"/>
    <property type="molecule type" value="Genomic_DNA"/>
</dbReference>
<dbReference type="OrthoDB" id="10263222at2759"/>
<dbReference type="InterPro" id="IPR007174">
    <property type="entry name" value="Las1"/>
</dbReference>
<dbReference type="GeneID" id="28725837"/>
<dbReference type="Pfam" id="PF04031">
    <property type="entry name" value="Las1"/>
    <property type="match status" value="1"/>
</dbReference>
<dbReference type="STRING" id="45286.A0A0X8HVW3"/>
<dbReference type="GO" id="GO:0000470">
    <property type="term" value="P:maturation of LSU-rRNA"/>
    <property type="evidence" value="ECO:0007669"/>
    <property type="project" value="TreeGrafter"/>
</dbReference>
<dbReference type="AlphaFoldDB" id="A0A0X8HVW3"/>